<dbReference type="Proteomes" id="UP001161422">
    <property type="component" value="Unassembled WGS sequence"/>
</dbReference>
<keyword evidence="2" id="KW-1185">Reference proteome</keyword>
<dbReference type="RefSeq" id="WP_095504095.1">
    <property type="nucleotide sequence ID" value="NZ_BSNC01000005.1"/>
</dbReference>
<gene>
    <name evidence="1" type="ORF">GCM10007895_20850</name>
</gene>
<evidence type="ECO:0000313" key="2">
    <source>
        <dbReference type="Proteomes" id="UP001161422"/>
    </source>
</evidence>
<proteinExistence type="predicted"/>
<name>A0AA37RXM8_9GAMM</name>
<reference evidence="1" key="2">
    <citation type="submission" date="2023-01" db="EMBL/GenBank/DDBJ databases">
        <title>Draft genome sequence of Paraferrimonas sedimenticola strain NBRC 101628.</title>
        <authorList>
            <person name="Sun Q."/>
            <person name="Mori K."/>
        </authorList>
    </citation>
    <scope>NUCLEOTIDE SEQUENCE</scope>
    <source>
        <strain evidence="1">NBRC 101628</strain>
    </source>
</reference>
<organism evidence="1 2">
    <name type="scientific">Paraferrimonas sedimenticola</name>
    <dbReference type="NCBI Taxonomy" id="375674"/>
    <lineage>
        <taxon>Bacteria</taxon>
        <taxon>Pseudomonadati</taxon>
        <taxon>Pseudomonadota</taxon>
        <taxon>Gammaproteobacteria</taxon>
        <taxon>Alteromonadales</taxon>
        <taxon>Ferrimonadaceae</taxon>
        <taxon>Paraferrimonas</taxon>
    </lineage>
</organism>
<evidence type="ECO:0000313" key="1">
    <source>
        <dbReference type="EMBL" id="GLP96779.1"/>
    </source>
</evidence>
<evidence type="ECO:0008006" key="3">
    <source>
        <dbReference type="Google" id="ProtNLM"/>
    </source>
</evidence>
<sequence length="128" mass="14535">MKLIETMTAKRPIHSIEFSNSLGLLTDVKDSRLVVQKDTFTKTDMQHASTMERIKLEMSVYEDESIDSEAIQQLTEMNKAQPVVVHLEGGDSFKVDVMFTACESNDNGYQLTASATSRLQSHRNRRDH</sequence>
<dbReference type="AlphaFoldDB" id="A0AA37RXM8"/>
<accession>A0AA37RXM8</accession>
<comment type="caution">
    <text evidence="1">The sequence shown here is derived from an EMBL/GenBank/DDBJ whole genome shotgun (WGS) entry which is preliminary data.</text>
</comment>
<dbReference type="EMBL" id="BSNC01000005">
    <property type="protein sequence ID" value="GLP96779.1"/>
    <property type="molecule type" value="Genomic_DNA"/>
</dbReference>
<reference evidence="1" key="1">
    <citation type="journal article" date="2014" name="Int. J. Syst. Evol. Microbiol.">
        <title>Complete genome sequence of Corynebacterium casei LMG S-19264T (=DSM 44701T), isolated from a smear-ripened cheese.</title>
        <authorList>
            <consortium name="US DOE Joint Genome Institute (JGI-PGF)"/>
            <person name="Walter F."/>
            <person name="Albersmeier A."/>
            <person name="Kalinowski J."/>
            <person name="Ruckert C."/>
        </authorList>
    </citation>
    <scope>NUCLEOTIDE SEQUENCE</scope>
    <source>
        <strain evidence="1">NBRC 101628</strain>
    </source>
</reference>
<protein>
    <recommendedName>
        <fullName evidence="3">Phage tail tube protein</fullName>
    </recommendedName>
</protein>